<sequence length="62" mass="7478">YCYKKLFLREITEVIKIFNDLYQSCLKVTSLKSSLSRFCEIQYKMIKRTEKNCTVVQHSKLH</sequence>
<dbReference type="AlphaFoldDB" id="A0A3M7PUM5"/>
<accession>A0A3M7PUM5</accession>
<evidence type="ECO:0000313" key="1">
    <source>
        <dbReference type="EMBL" id="RNA02649.1"/>
    </source>
</evidence>
<reference evidence="1 2" key="1">
    <citation type="journal article" date="2018" name="Sci. Rep.">
        <title>Genomic signatures of local adaptation to the degree of environmental predictability in rotifers.</title>
        <authorList>
            <person name="Franch-Gras L."/>
            <person name="Hahn C."/>
            <person name="Garcia-Roger E.M."/>
            <person name="Carmona M.J."/>
            <person name="Serra M."/>
            <person name="Gomez A."/>
        </authorList>
    </citation>
    <scope>NUCLEOTIDE SEQUENCE [LARGE SCALE GENOMIC DNA]</scope>
    <source>
        <strain evidence="1">HYR1</strain>
    </source>
</reference>
<organism evidence="1 2">
    <name type="scientific">Brachionus plicatilis</name>
    <name type="common">Marine rotifer</name>
    <name type="synonym">Brachionus muelleri</name>
    <dbReference type="NCBI Taxonomy" id="10195"/>
    <lineage>
        <taxon>Eukaryota</taxon>
        <taxon>Metazoa</taxon>
        <taxon>Spiralia</taxon>
        <taxon>Gnathifera</taxon>
        <taxon>Rotifera</taxon>
        <taxon>Eurotatoria</taxon>
        <taxon>Monogononta</taxon>
        <taxon>Pseudotrocha</taxon>
        <taxon>Ploima</taxon>
        <taxon>Brachionidae</taxon>
        <taxon>Brachionus</taxon>
    </lineage>
</organism>
<comment type="caution">
    <text evidence="1">The sequence shown here is derived from an EMBL/GenBank/DDBJ whole genome shotgun (WGS) entry which is preliminary data.</text>
</comment>
<evidence type="ECO:0000313" key="2">
    <source>
        <dbReference type="Proteomes" id="UP000276133"/>
    </source>
</evidence>
<proteinExistence type="predicted"/>
<feature type="non-terminal residue" evidence="1">
    <location>
        <position position="1"/>
    </location>
</feature>
<dbReference type="Proteomes" id="UP000276133">
    <property type="component" value="Unassembled WGS sequence"/>
</dbReference>
<gene>
    <name evidence="1" type="ORF">BpHYR1_031751</name>
</gene>
<dbReference type="EMBL" id="REGN01008800">
    <property type="protein sequence ID" value="RNA02649.1"/>
    <property type="molecule type" value="Genomic_DNA"/>
</dbReference>
<protein>
    <submittedName>
        <fullName evidence="1">Uncharacterized protein</fullName>
    </submittedName>
</protein>
<name>A0A3M7PUM5_BRAPC</name>
<keyword evidence="2" id="KW-1185">Reference proteome</keyword>